<dbReference type="EMBL" id="JACJHX010000015">
    <property type="protein sequence ID" value="MBA9028588.1"/>
    <property type="molecule type" value="Genomic_DNA"/>
</dbReference>
<reference evidence="5 6" key="1">
    <citation type="submission" date="2020-08" db="EMBL/GenBank/DDBJ databases">
        <title>Genomic Encyclopedia of Type Strains, Phase IV (KMG-IV): sequencing the most valuable type-strain genomes for metagenomic binning, comparative biology and taxonomic classification.</title>
        <authorList>
            <person name="Goeker M."/>
        </authorList>
    </citation>
    <scope>NUCLEOTIDE SEQUENCE [LARGE SCALE GENOMIC DNA]</scope>
    <source>
        <strain evidence="5 6">DSM 105481</strain>
    </source>
</reference>
<sequence>MLDNFQPIDDSVNSNTTLSQALLFMKEHRYWSETTFDSYQYDVKLFEAYLTSQGLKNTLENGQHLSIVNRWIVQQKENDVAYKTIMRRIAALSSLFAFYKDLGIVQTNAFKASSVPEEHVEPHSRTLELDDLKMVYGAVEGLKKEGIYIGVPIKLLLFTGFRNHAITKLKVENINWEEDLIVYNQKVRNSKNKVQVLPLPPKFME</sequence>
<dbReference type="InterPro" id="IPR044068">
    <property type="entry name" value="CB"/>
</dbReference>
<dbReference type="InterPro" id="IPR004107">
    <property type="entry name" value="Integrase_SAM-like_N"/>
</dbReference>
<keyword evidence="6" id="KW-1185">Reference proteome</keyword>
<dbReference type="SUPFAM" id="SSF56349">
    <property type="entry name" value="DNA breaking-rejoining enzymes"/>
    <property type="match status" value="1"/>
</dbReference>
<protein>
    <submittedName>
        <fullName evidence="5">Site-specific recombinase XerD</fullName>
    </submittedName>
</protein>
<evidence type="ECO:0000259" key="4">
    <source>
        <dbReference type="PROSITE" id="PS51900"/>
    </source>
</evidence>
<dbReference type="InterPro" id="IPR013762">
    <property type="entry name" value="Integrase-like_cat_sf"/>
</dbReference>
<evidence type="ECO:0000256" key="3">
    <source>
        <dbReference type="PROSITE-ProRule" id="PRU01248"/>
    </source>
</evidence>
<evidence type="ECO:0000313" key="5">
    <source>
        <dbReference type="EMBL" id="MBA9028588.1"/>
    </source>
</evidence>
<name>A0ABR6CV93_9BACI</name>
<dbReference type="Gene3D" id="1.10.443.10">
    <property type="entry name" value="Intergrase catalytic core"/>
    <property type="match status" value="1"/>
</dbReference>
<comment type="caution">
    <text evidence="5">The sequence shown here is derived from an EMBL/GenBank/DDBJ whole genome shotgun (WGS) entry which is preliminary data.</text>
</comment>
<proteinExistence type="predicted"/>
<keyword evidence="1 3" id="KW-0238">DNA-binding</keyword>
<dbReference type="Gene3D" id="1.10.150.130">
    <property type="match status" value="1"/>
</dbReference>
<dbReference type="InterPro" id="IPR011010">
    <property type="entry name" value="DNA_brk_join_enz"/>
</dbReference>
<gene>
    <name evidence="5" type="ORF">HNP81_003908</name>
</gene>
<evidence type="ECO:0000256" key="1">
    <source>
        <dbReference type="ARBA" id="ARBA00023125"/>
    </source>
</evidence>
<evidence type="ECO:0000313" key="6">
    <source>
        <dbReference type="Proteomes" id="UP000626697"/>
    </source>
</evidence>
<feature type="domain" description="Core-binding (CB)" evidence="4">
    <location>
        <begin position="13"/>
        <end position="100"/>
    </location>
</feature>
<accession>A0ABR6CV93</accession>
<dbReference type="Proteomes" id="UP000626697">
    <property type="component" value="Unassembled WGS sequence"/>
</dbReference>
<evidence type="ECO:0000256" key="2">
    <source>
        <dbReference type="ARBA" id="ARBA00023172"/>
    </source>
</evidence>
<dbReference type="PROSITE" id="PS51900">
    <property type="entry name" value="CB"/>
    <property type="match status" value="1"/>
</dbReference>
<organism evidence="5 6">
    <name type="scientific">Peribacillus huizhouensis</name>
    <dbReference type="NCBI Taxonomy" id="1501239"/>
    <lineage>
        <taxon>Bacteria</taxon>
        <taxon>Bacillati</taxon>
        <taxon>Bacillota</taxon>
        <taxon>Bacilli</taxon>
        <taxon>Bacillales</taxon>
        <taxon>Bacillaceae</taxon>
        <taxon>Peribacillus</taxon>
    </lineage>
</organism>
<dbReference type="Pfam" id="PF02899">
    <property type="entry name" value="Phage_int_SAM_1"/>
    <property type="match status" value="1"/>
</dbReference>
<dbReference type="RefSeq" id="WP_182503638.1">
    <property type="nucleotide sequence ID" value="NZ_JACJHX010000015.1"/>
</dbReference>
<dbReference type="InterPro" id="IPR010998">
    <property type="entry name" value="Integrase_recombinase_N"/>
</dbReference>
<keyword evidence="2" id="KW-0233">DNA recombination</keyword>